<evidence type="ECO:0000256" key="5">
    <source>
        <dbReference type="SAM" id="Phobius"/>
    </source>
</evidence>
<dbReference type="Gene3D" id="3.30.750.24">
    <property type="entry name" value="STAS domain"/>
    <property type="match status" value="1"/>
</dbReference>
<dbReference type="CDD" id="cd07042">
    <property type="entry name" value="STAS_SulP_like_sulfate_transporter"/>
    <property type="match status" value="1"/>
</dbReference>
<gene>
    <name evidence="7" type="ORF">J2T15_006213</name>
</gene>
<dbReference type="RefSeq" id="WP_307210487.1">
    <property type="nucleotide sequence ID" value="NZ_JAUSSU010000024.1"/>
</dbReference>
<dbReference type="PROSITE" id="PS50801">
    <property type="entry name" value="STAS"/>
    <property type="match status" value="1"/>
</dbReference>
<feature type="transmembrane region" description="Helical" evidence="5">
    <location>
        <begin position="167"/>
        <end position="188"/>
    </location>
</feature>
<dbReference type="InterPro" id="IPR052706">
    <property type="entry name" value="Membrane-Transporter-like"/>
</dbReference>
<dbReference type="Pfam" id="PF01740">
    <property type="entry name" value="STAS"/>
    <property type="match status" value="1"/>
</dbReference>
<feature type="transmembrane region" description="Helical" evidence="5">
    <location>
        <begin position="314"/>
        <end position="334"/>
    </location>
</feature>
<keyword evidence="4 5" id="KW-0472">Membrane</keyword>
<feature type="transmembrane region" description="Helical" evidence="5">
    <location>
        <begin position="21"/>
        <end position="40"/>
    </location>
</feature>
<comment type="caution">
    <text evidence="7">The sequence shown here is derived from an EMBL/GenBank/DDBJ whole genome shotgun (WGS) entry which is preliminary data.</text>
</comment>
<evidence type="ECO:0000256" key="4">
    <source>
        <dbReference type="ARBA" id="ARBA00023136"/>
    </source>
</evidence>
<dbReference type="InterPro" id="IPR036513">
    <property type="entry name" value="STAS_dom_sf"/>
</dbReference>
<dbReference type="PANTHER" id="PTHR43310:SF1">
    <property type="entry name" value="SULFATE TRANSPORTER YBAR-RELATED"/>
    <property type="match status" value="1"/>
</dbReference>
<dbReference type="Proteomes" id="UP001229346">
    <property type="component" value="Unassembled WGS sequence"/>
</dbReference>
<keyword evidence="2 5" id="KW-0812">Transmembrane</keyword>
<sequence length="483" mass="51949">MRYNLKQNWFSNTRNDILSGITVALALIPESIAFSLMVGVDPMVGIYASFCIAVITAFAGGRPGMISAATGAMALIMVSLVDKHGIEYMFAATILAGILQFIMGALKLGRFIQFVPHSVMLGFVNALGILIFTTQLVHFKDASWIMYALVGLTLFIIYILPKFTKAIPSPLAAIIIVSLLAIAIGADLKTVGDMGKIESVLPFFHLPDLALSFDTLAILFPYSFSLAIVGILESLLTASVIDEITDTASNKNREVRGQGVANIVTGFFGGMAGCALIGQSVINMKSGGRTRLSTLVSGAFLLFLILVLSDMVRAIPMAALVGVMVMVAISTFDWKSVLHIHRAPRTDAFTMIVTVAIVLVTHDLSKGVMAGVVLSALFFAWKIAKIKTSVKVDAANVKTYTLRGQLFFGTTTSFVNLFDYTNDPQTIVLDFSGSHVWDQSAVTAMAKVKAKYELLDKHVTFIGLNEESKTIVHKTGLTSSGGH</sequence>
<evidence type="ECO:0000313" key="7">
    <source>
        <dbReference type="EMBL" id="MDQ0116731.1"/>
    </source>
</evidence>
<reference evidence="7 8" key="1">
    <citation type="submission" date="2023-07" db="EMBL/GenBank/DDBJ databases">
        <title>Sorghum-associated microbial communities from plants grown in Nebraska, USA.</title>
        <authorList>
            <person name="Schachtman D."/>
        </authorList>
    </citation>
    <scope>NUCLEOTIDE SEQUENCE [LARGE SCALE GENOMIC DNA]</scope>
    <source>
        <strain evidence="7 8">CC482</strain>
    </source>
</reference>
<evidence type="ECO:0000256" key="2">
    <source>
        <dbReference type="ARBA" id="ARBA00022692"/>
    </source>
</evidence>
<evidence type="ECO:0000256" key="1">
    <source>
        <dbReference type="ARBA" id="ARBA00004141"/>
    </source>
</evidence>
<dbReference type="InterPro" id="IPR002645">
    <property type="entry name" value="STAS_dom"/>
</dbReference>
<feature type="domain" description="STAS" evidence="6">
    <location>
        <begin position="396"/>
        <end position="483"/>
    </location>
</feature>
<protein>
    <submittedName>
        <fullName evidence="7">SulP family sulfate permease</fullName>
    </submittedName>
</protein>
<feature type="transmembrane region" description="Helical" evidence="5">
    <location>
        <begin position="368"/>
        <end position="384"/>
    </location>
</feature>
<evidence type="ECO:0000259" key="6">
    <source>
        <dbReference type="PROSITE" id="PS50801"/>
    </source>
</evidence>
<dbReference type="SUPFAM" id="SSF52091">
    <property type="entry name" value="SpoIIaa-like"/>
    <property type="match status" value="1"/>
</dbReference>
<evidence type="ECO:0000256" key="3">
    <source>
        <dbReference type="ARBA" id="ARBA00022989"/>
    </source>
</evidence>
<organism evidence="7 8">
    <name type="scientific">Paenibacillus harenae</name>
    <dbReference type="NCBI Taxonomy" id="306543"/>
    <lineage>
        <taxon>Bacteria</taxon>
        <taxon>Bacillati</taxon>
        <taxon>Bacillota</taxon>
        <taxon>Bacilli</taxon>
        <taxon>Bacillales</taxon>
        <taxon>Paenibacillaceae</taxon>
        <taxon>Paenibacillus</taxon>
    </lineage>
</organism>
<dbReference type="InterPro" id="IPR011547">
    <property type="entry name" value="SLC26A/SulP_dom"/>
</dbReference>
<dbReference type="EMBL" id="JAUSSU010000024">
    <property type="protein sequence ID" value="MDQ0116731.1"/>
    <property type="molecule type" value="Genomic_DNA"/>
</dbReference>
<dbReference type="PANTHER" id="PTHR43310">
    <property type="entry name" value="SULFATE TRANSPORTER YBAR-RELATED"/>
    <property type="match status" value="1"/>
</dbReference>
<feature type="transmembrane region" description="Helical" evidence="5">
    <location>
        <begin position="259"/>
        <end position="278"/>
    </location>
</feature>
<feature type="transmembrane region" description="Helical" evidence="5">
    <location>
        <begin position="209"/>
        <end position="232"/>
    </location>
</feature>
<feature type="transmembrane region" description="Helical" evidence="5">
    <location>
        <begin position="144"/>
        <end position="161"/>
    </location>
</feature>
<feature type="transmembrane region" description="Helical" evidence="5">
    <location>
        <begin position="290"/>
        <end position="308"/>
    </location>
</feature>
<accession>A0ABT9UAS5</accession>
<proteinExistence type="predicted"/>
<feature type="transmembrane region" description="Helical" evidence="5">
    <location>
        <begin position="46"/>
        <end position="76"/>
    </location>
</feature>
<evidence type="ECO:0000313" key="8">
    <source>
        <dbReference type="Proteomes" id="UP001229346"/>
    </source>
</evidence>
<keyword evidence="8" id="KW-1185">Reference proteome</keyword>
<comment type="subcellular location">
    <subcellularLocation>
        <location evidence="1">Membrane</location>
        <topology evidence="1">Multi-pass membrane protein</topology>
    </subcellularLocation>
</comment>
<dbReference type="Pfam" id="PF00916">
    <property type="entry name" value="Sulfate_transp"/>
    <property type="match status" value="2"/>
</dbReference>
<feature type="transmembrane region" description="Helical" evidence="5">
    <location>
        <begin position="114"/>
        <end position="132"/>
    </location>
</feature>
<feature type="transmembrane region" description="Helical" evidence="5">
    <location>
        <begin position="88"/>
        <end position="108"/>
    </location>
</feature>
<name>A0ABT9UAS5_PAEHA</name>
<keyword evidence="3 5" id="KW-1133">Transmembrane helix</keyword>